<organism evidence="3 4">
    <name type="scientific">Methylocystis parvus</name>
    <dbReference type="NCBI Taxonomy" id="134"/>
    <lineage>
        <taxon>Bacteria</taxon>
        <taxon>Pseudomonadati</taxon>
        <taxon>Pseudomonadota</taxon>
        <taxon>Alphaproteobacteria</taxon>
        <taxon>Hyphomicrobiales</taxon>
        <taxon>Methylocystaceae</taxon>
        <taxon>Methylocystis</taxon>
    </lineage>
</organism>
<dbReference type="AlphaFoldDB" id="A0A6B8MB51"/>
<keyword evidence="1" id="KW-0732">Signal</keyword>
<dbReference type="InterPro" id="IPR017592">
    <property type="entry name" value="Pilus_assmbl_Flp-typ_CpaB"/>
</dbReference>
<dbReference type="RefSeq" id="WP_016918050.1">
    <property type="nucleotide sequence ID" value="NZ_CP044331.1"/>
</dbReference>
<evidence type="ECO:0000313" key="3">
    <source>
        <dbReference type="EMBL" id="QGM98513.1"/>
    </source>
</evidence>
<dbReference type="SMART" id="SM00858">
    <property type="entry name" value="SAF"/>
    <property type="match status" value="1"/>
</dbReference>
<dbReference type="EMBL" id="CP044331">
    <property type="protein sequence ID" value="QGM98513.1"/>
    <property type="molecule type" value="Genomic_DNA"/>
</dbReference>
<dbReference type="KEGG" id="mpar:F7D14_14210"/>
<reference evidence="3 4" key="1">
    <citation type="submission" date="2019-09" db="EMBL/GenBank/DDBJ databases">
        <title>Isolation and complete genome sequencing of Methylocystis species.</title>
        <authorList>
            <person name="Rumah B.L."/>
            <person name="Stead C.E."/>
            <person name="Stevens B.C."/>
            <person name="Minton N.P."/>
            <person name="Grosse-Honebrink A."/>
            <person name="Zhang Y."/>
        </authorList>
    </citation>
    <scope>NUCLEOTIDE SEQUENCE [LARGE SCALE GENOMIC DNA]</scope>
    <source>
        <strain evidence="3 4">BRCS2</strain>
    </source>
</reference>
<evidence type="ECO:0000313" key="4">
    <source>
        <dbReference type="Proteomes" id="UP000422569"/>
    </source>
</evidence>
<dbReference type="InterPro" id="IPR013974">
    <property type="entry name" value="SAF"/>
</dbReference>
<protein>
    <submittedName>
        <fullName evidence="3">Flp pilus assembly protein CpaB</fullName>
    </submittedName>
</protein>
<evidence type="ECO:0000256" key="1">
    <source>
        <dbReference type="SAM" id="SignalP"/>
    </source>
</evidence>
<dbReference type="CDD" id="cd11614">
    <property type="entry name" value="SAF_CpaB_FlgA_like"/>
    <property type="match status" value="1"/>
</dbReference>
<proteinExistence type="predicted"/>
<dbReference type="Pfam" id="PF08666">
    <property type="entry name" value="SAF"/>
    <property type="match status" value="1"/>
</dbReference>
<feature type="signal peptide" evidence="1">
    <location>
        <begin position="1"/>
        <end position="21"/>
    </location>
</feature>
<name>A0A6B8MB51_9HYPH</name>
<dbReference type="Pfam" id="PF16976">
    <property type="entry name" value="RcpC"/>
    <property type="match status" value="1"/>
</dbReference>
<dbReference type="Proteomes" id="UP000422569">
    <property type="component" value="Chromosome"/>
</dbReference>
<evidence type="ECO:0000259" key="2">
    <source>
        <dbReference type="SMART" id="SM00858"/>
    </source>
</evidence>
<accession>A0A6B8MB51</accession>
<keyword evidence="4" id="KW-1185">Reference proteome</keyword>
<dbReference type="NCBIfam" id="TIGR03177">
    <property type="entry name" value="pilus_cpaB"/>
    <property type="match status" value="1"/>
</dbReference>
<feature type="domain" description="SAF" evidence="2">
    <location>
        <begin position="43"/>
        <end position="111"/>
    </location>
</feature>
<dbReference type="InterPro" id="IPR031571">
    <property type="entry name" value="RcpC_dom"/>
</dbReference>
<feature type="chain" id="PRO_5025600702" evidence="1">
    <location>
        <begin position="22"/>
        <end position="266"/>
    </location>
</feature>
<sequence>MNKAQIAVLAVAVAAGGAAFMMMNGSSPPPPVQIVAPTPANVDQVLVATRDLPYGTEIADADANWVDWPKNAVPVGALSKTENPNAKEDLKSSYVRIPISSGEPIHKDRLIKGVTAGLMSTMLSPGKRAIAVDVTLNNTAGGFILPNDRVDVIRTYRDPEASKDLGHEVYNSEVVLANVRVLAMGQTVEKKGAEPVVTGSTATLELDPRQAELVVLAQRTGQLVLSLRPITDAIVKDASAEAPTGSDEDDTLTVVRHGVSANMRMK</sequence>
<gene>
    <name evidence="3" type="primary">cpaB</name>
    <name evidence="3" type="ORF">F7D14_14210</name>
</gene>